<organism evidence="2 3">
    <name type="scientific">Sphingobacterium corticis</name>
    <dbReference type="NCBI Taxonomy" id="1812823"/>
    <lineage>
        <taxon>Bacteria</taxon>
        <taxon>Pseudomonadati</taxon>
        <taxon>Bacteroidota</taxon>
        <taxon>Sphingobacteriia</taxon>
        <taxon>Sphingobacteriales</taxon>
        <taxon>Sphingobacteriaceae</taxon>
        <taxon>Sphingobacterium</taxon>
    </lineage>
</organism>
<dbReference type="InterPro" id="IPR023210">
    <property type="entry name" value="NADP_OxRdtase_dom"/>
</dbReference>
<dbReference type="InterPro" id="IPR036812">
    <property type="entry name" value="NAD(P)_OxRdtase_dom_sf"/>
</dbReference>
<dbReference type="SUPFAM" id="SSF51430">
    <property type="entry name" value="NAD(P)-linked oxidoreductase"/>
    <property type="match status" value="1"/>
</dbReference>
<dbReference type="InterPro" id="IPR050523">
    <property type="entry name" value="AKR_Detox_Biosynth"/>
</dbReference>
<proteinExistence type="predicted"/>
<name>A0ABW5NKC1_9SPHI</name>
<dbReference type="PANTHER" id="PTHR43364">
    <property type="entry name" value="NADH-SPECIFIC METHYLGLYOXAL REDUCTASE-RELATED"/>
    <property type="match status" value="1"/>
</dbReference>
<evidence type="ECO:0000313" key="3">
    <source>
        <dbReference type="Proteomes" id="UP001597393"/>
    </source>
</evidence>
<dbReference type="Pfam" id="PF00248">
    <property type="entry name" value="Aldo_ket_red"/>
    <property type="match status" value="1"/>
</dbReference>
<evidence type="ECO:0000313" key="2">
    <source>
        <dbReference type="EMBL" id="MFD2599083.1"/>
    </source>
</evidence>
<dbReference type="Gene3D" id="3.20.20.100">
    <property type="entry name" value="NADP-dependent oxidoreductase domain"/>
    <property type="match status" value="1"/>
</dbReference>
<feature type="domain" description="NADP-dependent oxidoreductase" evidence="1">
    <location>
        <begin position="16"/>
        <end position="314"/>
    </location>
</feature>
<evidence type="ECO:0000259" key="1">
    <source>
        <dbReference type="Pfam" id="PF00248"/>
    </source>
</evidence>
<dbReference type="CDD" id="cd19081">
    <property type="entry name" value="AKR_AKR9C1"/>
    <property type="match status" value="1"/>
</dbReference>
<dbReference type="RefSeq" id="WP_380869210.1">
    <property type="nucleotide sequence ID" value="NZ_JBHUMA010000006.1"/>
</dbReference>
<dbReference type="InterPro" id="IPR020471">
    <property type="entry name" value="AKR"/>
</dbReference>
<dbReference type="EMBL" id="JBHUMA010000006">
    <property type="protein sequence ID" value="MFD2599083.1"/>
    <property type="molecule type" value="Genomic_DNA"/>
</dbReference>
<keyword evidence="3" id="KW-1185">Reference proteome</keyword>
<comment type="caution">
    <text evidence="2">The sequence shown here is derived from an EMBL/GenBank/DDBJ whole genome shotgun (WGS) entry which is preliminary data.</text>
</comment>
<gene>
    <name evidence="2" type="ORF">ACFSQ3_08965</name>
</gene>
<sequence length="317" mass="35385">MEKIGIGNTDLQVSRINLGGNVFGWTLDEKQSFSILDAFIDKGGNFIDTADVYSAWVLGNSGGESETIIGKWLKTKSKSDDIIVATKVGWDFGDGKRKGLSPSYIRSAVEDSLKRLQIDRIDLYYTHVDSEEIPVEEYLGVYADLIREGKIAHIAASNVPADRLKKSLELGKSGQYPLYQALQPHYNLVEREKYEHQYAHIAKDFNLTVFPYWSLAAGFLTGKYRSESDLNKSQRGESVRQYLNVKGLAILKQLDELSEKHHTTPAAVAIAWLLHRPQIGGTIASATNEKQLNTLIEASGLRLDKGDMEVLDTVSQY</sequence>
<dbReference type="PANTHER" id="PTHR43364:SF6">
    <property type="entry name" value="OXIDOREDUCTASE-RELATED"/>
    <property type="match status" value="1"/>
</dbReference>
<dbReference type="PRINTS" id="PR00069">
    <property type="entry name" value="ALDKETRDTASE"/>
</dbReference>
<protein>
    <submittedName>
        <fullName evidence="2">Aldo/keto reductase</fullName>
    </submittedName>
</protein>
<dbReference type="Proteomes" id="UP001597393">
    <property type="component" value="Unassembled WGS sequence"/>
</dbReference>
<accession>A0ABW5NKC1</accession>
<reference evidence="3" key="1">
    <citation type="journal article" date="2019" name="Int. J. Syst. Evol. Microbiol.">
        <title>The Global Catalogue of Microorganisms (GCM) 10K type strain sequencing project: providing services to taxonomists for standard genome sequencing and annotation.</title>
        <authorList>
            <consortium name="The Broad Institute Genomics Platform"/>
            <consortium name="The Broad Institute Genome Sequencing Center for Infectious Disease"/>
            <person name="Wu L."/>
            <person name="Ma J."/>
        </authorList>
    </citation>
    <scope>NUCLEOTIDE SEQUENCE [LARGE SCALE GENOMIC DNA]</scope>
    <source>
        <strain evidence="3">KCTC 42248</strain>
    </source>
</reference>